<dbReference type="PANTHER" id="PTHR34822:SF1">
    <property type="entry name" value="GRPB FAMILY PROTEIN"/>
    <property type="match status" value="1"/>
</dbReference>
<name>A0A8K0X9X2_9PEZI</name>
<keyword evidence="2" id="KW-1185">Reference proteome</keyword>
<proteinExistence type="predicted"/>
<reference evidence="1" key="1">
    <citation type="journal article" date="2021" name="Nat. Commun.">
        <title>Genetic determinants of endophytism in the Arabidopsis root mycobiome.</title>
        <authorList>
            <person name="Mesny F."/>
            <person name="Miyauchi S."/>
            <person name="Thiergart T."/>
            <person name="Pickel B."/>
            <person name="Atanasova L."/>
            <person name="Karlsson M."/>
            <person name="Huettel B."/>
            <person name="Barry K.W."/>
            <person name="Haridas S."/>
            <person name="Chen C."/>
            <person name="Bauer D."/>
            <person name="Andreopoulos W."/>
            <person name="Pangilinan J."/>
            <person name="LaButti K."/>
            <person name="Riley R."/>
            <person name="Lipzen A."/>
            <person name="Clum A."/>
            <person name="Drula E."/>
            <person name="Henrissat B."/>
            <person name="Kohler A."/>
            <person name="Grigoriev I.V."/>
            <person name="Martin F.M."/>
            <person name="Hacquard S."/>
        </authorList>
    </citation>
    <scope>NUCLEOTIDE SEQUENCE</scope>
    <source>
        <strain evidence="1">MPI-CAGE-AT-0016</strain>
    </source>
</reference>
<dbReference type="PANTHER" id="PTHR34822">
    <property type="entry name" value="GRPB DOMAIN PROTEIN (AFU_ORTHOLOGUE AFUA_1G01530)"/>
    <property type="match status" value="1"/>
</dbReference>
<evidence type="ECO:0000313" key="1">
    <source>
        <dbReference type="EMBL" id="KAH7375455.1"/>
    </source>
</evidence>
<dbReference type="SUPFAM" id="SSF81301">
    <property type="entry name" value="Nucleotidyltransferase"/>
    <property type="match status" value="1"/>
</dbReference>
<gene>
    <name evidence="1" type="ORF">B0T11DRAFT_9802</name>
</gene>
<dbReference type="InterPro" id="IPR007344">
    <property type="entry name" value="GrpB/CoaE"/>
</dbReference>
<keyword evidence="1" id="KW-0808">Transferase</keyword>
<comment type="caution">
    <text evidence="1">The sequence shown here is derived from an EMBL/GenBank/DDBJ whole genome shotgun (WGS) entry which is preliminary data.</text>
</comment>
<dbReference type="Pfam" id="PF04229">
    <property type="entry name" value="GrpB"/>
    <property type="match status" value="1"/>
</dbReference>
<evidence type="ECO:0000313" key="2">
    <source>
        <dbReference type="Proteomes" id="UP000813385"/>
    </source>
</evidence>
<dbReference type="Proteomes" id="UP000813385">
    <property type="component" value="Unassembled WGS sequence"/>
</dbReference>
<dbReference type="OrthoDB" id="630895at2759"/>
<dbReference type="InterPro" id="IPR043519">
    <property type="entry name" value="NT_sf"/>
</dbReference>
<accession>A0A8K0X9X2</accession>
<organism evidence="1 2">
    <name type="scientific">Plectosphaerella cucumerina</name>
    <dbReference type="NCBI Taxonomy" id="40658"/>
    <lineage>
        <taxon>Eukaryota</taxon>
        <taxon>Fungi</taxon>
        <taxon>Dikarya</taxon>
        <taxon>Ascomycota</taxon>
        <taxon>Pezizomycotina</taxon>
        <taxon>Sordariomycetes</taxon>
        <taxon>Hypocreomycetidae</taxon>
        <taxon>Glomerellales</taxon>
        <taxon>Plectosphaerellaceae</taxon>
        <taxon>Plectosphaerella</taxon>
    </lineage>
</organism>
<dbReference type="AlphaFoldDB" id="A0A8K0X9X2"/>
<sequence>MAQYPPDLATHTVYDMNKVDRVGFRRVPQPLVIQEPDPSWPQEFQTVKSLIEGALGPKALVISHVGSTSIPSLPAKPVIDVDLTVPDILDEAAYAPALEAAGFIFLTREPHFHEHRLFALDSPHCNLHLWATGSAEPMRHLLFRDWLLANQGDRELYAQTKREAAKVTLEKGEDVMAYNFRKETVIRQIYERMFASMGIVSGKQ</sequence>
<dbReference type="EMBL" id="JAGPXD010000001">
    <property type="protein sequence ID" value="KAH7375455.1"/>
    <property type="molecule type" value="Genomic_DNA"/>
</dbReference>
<dbReference type="GO" id="GO:0016301">
    <property type="term" value="F:kinase activity"/>
    <property type="evidence" value="ECO:0007669"/>
    <property type="project" value="UniProtKB-KW"/>
</dbReference>
<dbReference type="Gene3D" id="3.30.460.10">
    <property type="entry name" value="Beta Polymerase, domain 2"/>
    <property type="match status" value="1"/>
</dbReference>
<protein>
    <submittedName>
        <fullName evidence="1">Grpb/dephospho-CoA kinase</fullName>
    </submittedName>
</protein>
<keyword evidence="1" id="KW-0418">Kinase</keyword>